<evidence type="ECO:0000313" key="10">
    <source>
        <dbReference type="Proteomes" id="UP001327560"/>
    </source>
</evidence>
<dbReference type="Proteomes" id="UP001327560">
    <property type="component" value="Chromosome 1"/>
</dbReference>
<evidence type="ECO:0000313" key="9">
    <source>
        <dbReference type="EMBL" id="WOK93101.1"/>
    </source>
</evidence>
<feature type="compositionally biased region" description="Basic residues" evidence="7">
    <location>
        <begin position="114"/>
        <end position="132"/>
    </location>
</feature>
<feature type="region of interest" description="Disordered" evidence="7">
    <location>
        <begin position="101"/>
        <end position="139"/>
    </location>
</feature>
<dbReference type="InterPro" id="IPR038933">
    <property type="entry name" value="Ovate"/>
</dbReference>
<protein>
    <recommendedName>
        <fullName evidence="6">Transcription repressor</fullName>
    </recommendedName>
    <alternativeName>
        <fullName evidence="6">Ovate family protein</fullName>
    </alternativeName>
</protein>
<keyword evidence="4 6" id="KW-0804">Transcription</keyword>
<gene>
    <name evidence="9" type="ORF">Cni_G01794</name>
</gene>
<organism evidence="9 10">
    <name type="scientific">Canna indica</name>
    <name type="common">Indian-shot</name>
    <dbReference type="NCBI Taxonomy" id="4628"/>
    <lineage>
        <taxon>Eukaryota</taxon>
        <taxon>Viridiplantae</taxon>
        <taxon>Streptophyta</taxon>
        <taxon>Embryophyta</taxon>
        <taxon>Tracheophyta</taxon>
        <taxon>Spermatophyta</taxon>
        <taxon>Magnoliopsida</taxon>
        <taxon>Liliopsida</taxon>
        <taxon>Zingiberales</taxon>
        <taxon>Cannaceae</taxon>
        <taxon>Canna</taxon>
    </lineage>
</organism>
<dbReference type="AlphaFoldDB" id="A0AAQ3JQW5"/>
<name>A0AAQ3JQW5_9LILI</name>
<keyword evidence="2 6" id="KW-0678">Repressor</keyword>
<dbReference type="PANTHER" id="PTHR33057:SF224">
    <property type="entry name" value="TRANSCRIPTION REPRESSOR"/>
    <property type="match status" value="1"/>
</dbReference>
<evidence type="ECO:0000256" key="5">
    <source>
        <dbReference type="ARBA" id="ARBA00023242"/>
    </source>
</evidence>
<comment type="subcellular location">
    <subcellularLocation>
        <location evidence="1 6">Nucleus</location>
    </subcellularLocation>
</comment>
<keyword evidence="10" id="KW-1185">Reference proteome</keyword>
<keyword evidence="5 6" id="KW-0539">Nucleus</keyword>
<evidence type="ECO:0000259" key="8">
    <source>
        <dbReference type="PROSITE" id="PS51754"/>
    </source>
</evidence>
<proteinExistence type="predicted"/>
<dbReference type="InterPro" id="IPR006458">
    <property type="entry name" value="Ovate_C"/>
</dbReference>
<evidence type="ECO:0000256" key="4">
    <source>
        <dbReference type="ARBA" id="ARBA00023163"/>
    </source>
</evidence>
<keyword evidence="3 6" id="KW-0805">Transcription regulation</keyword>
<evidence type="ECO:0000256" key="1">
    <source>
        <dbReference type="ARBA" id="ARBA00004123"/>
    </source>
</evidence>
<dbReference type="NCBIfam" id="TIGR01568">
    <property type="entry name" value="A_thal_3678"/>
    <property type="match status" value="1"/>
</dbReference>
<feature type="domain" description="OVATE" evidence="8">
    <location>
        <begin position="223"/>
        <end position="282"/>
    </location>
</feature>
<dbReference type="GO" id="GO:0005634">
    <property type="term" value="C:nucleus"/>
    <property type="evidence" value="ECO:0007669"/>
    <property type="project" value="UniProtKB-SubCell"/>
</dbReference>
<accession>A0AAQ3JQW5</accession>
<dbReference type="EMBL" id="CP136890">
    <property type="protein sequence ID" value="WOK93101.1"/>
    <property type="molecule type" value="Genomic_DNA"/>
</dbReference>
<dbReference type="PROSITE" id="PS51754">
    <property type="entry name" value="OVATE"/>
    <property type="match status" value="1"/>
</dbReference>
<dbReference type="Pfam" id="PF04844">
    <property type="entry name" value="Ovate"/>
    <property type="match status" value="1"/>
</dbReference>
<dbReference type="GO" id="GO:0045892">
    <property type="term" value="P:negative regulation of DNA-templated transcription"/>
    <property type="evidence" value="ECO:0007669"/>
    <property type="project" value="UniProtKB-UniRule"/>
</dbReference>
<sequence>MAKDFRLRLWSVFPAFRSCRSKDVNAVAVVSPHRPPRVDSGCFDIELLPLPAASPLSHRKPPLIPSRCCHPRRLRSPLSSAANETPGYLCRREEEWRAVAAGAGRGDLRSSRAGNRRRGDGRHRRRPRRREGVRREWGNSPSADEYNGWFSSQEVNGEQLSEDFDQCYGGGGSEEERETFISSTDVESSENYVWQRRMRTIGHGSGGERMRMWEADEEAAVAVVKQSEDPREDFRRSMVEMVVEKKIFDAVGLEQLLSCFLSLNSRDHHAAIVAAFEDIYLGGAPPGAGLR</sequence>
<evidence type="ECO:0000256" key="3">
    <source>
        <dbReference type="ARBA" id="ARBA00023015"/>
    </source>
</evidence>
<evidence type="ECO:0000256" key="7">
    <source>
        <dbReference type="SAM" id="MobiDB-lite"/>
    </source>
</evidence>
<comment type="function">
    <text evidence="6">Transcriptional repressor that regulates multiple aspects of plant growth and development.</text>
</comment>
<evidence type="ECO:0000256" key="2">
    <source>
        <dbReference type="ARBA" id="ARBA00022491"/>
    </source>
</evidence>
<dbReference type="PANTHER" id="PTHR33057">
    <property type="entry name" value="TRANSCRIPTION REPRESSOR OFP7-RELATED"/>
    <property type="match status" value="1"/>
</dbReference>
<reference evidence="9 10" key="1">
    <citation type="submission" date="2023-10" db="EMBL/GenBank/DDBJ databases">
        <title>Chromosome-scale genome assembly provides insights into flower coloration mechanisms of Canna indica.</title>
        <authorList>
            <person name="Li C."/>
        </authorList>
    </citation>
    <scope>NUCLEOTIDE SEQUENCE [LARGE SCALE GENOMIC DNA]</scope>
    <source>
        <tissue evidence="9">Flower</tissue>
    </source>
</reference>
<evidence type="ECO:0000256" key="6">
    <source>
        <dbReference type="RuleBase" id="RU367028"/>
    </source>
</evidence>